<keyword evidence="1" id="KW-0732">Signal</keyword>
<dbReference type="RefSeq" id="WP_089412363.1">
    <property type="nucleotide sequence ID" value="NZ_FZQA01000003.1"/>
</dbReference>
<feature type="chain" id="PRO_5013122613" description="Lipoprotein" evidence="1">
    <location>
        <begin position="20"/>
        <end position="89"/>
    </location>
</feature>
<evidence type="ECO:0008006" key="4">
    <source>
        <dbReference type="Google" id="ProtNLM"/>
    </source>
</evidence>
<accession>A0A239PU20</accession>
<dbReference type="Proteomes" id="UP000198346">
    <property type="component" value="Unassembled WGS sequence"/>
</dbReference>
<reference evidence="2 3" key="1">
    <citation type="submission" date="2017-07" db="EMBL/GenBank/DDBJ databases">
        <authorList>
            <person name="Sun Z.S."/>
            <person name="Albrecht U."/>
            <person name="Echele G."/>
            <person name="Lee C.C."/>
        </authorList>
    </citation>
    <scope>NUCLEOTIDE SEQUENCE [LARGE SCALE GENOMIC DNA]</scope>
    <source>
        <strain evidence="2 3">CGMCC 1.12710</strain>
    </source>
</reference>
<evidence type="ECO:0000313" key="3">
    <source>
        <dbReference type="Proteomes" id="UP000198346"/>
    </source>
</evidence>
<protein>
    <recommendedName>
        <fullName evidence="4">Lipoprotein</fullName>
    </recommendedName>
</protein>
<organism evidence="2 3">
    <name type="scientific">Amphiplicatus metriothermophilus</name>
    <dbReference type="NCBI Taxonomy" id="1519374"/>
    <lineage>
        <taxon>Bacteria</taxon>
        <taxon>Pseudomonadati</taxon>
        <taxon>Pseudomonadota</taxon>
        <taxon>Alphaproteobacteria</taxon>
        <taxon>Parvularculales</taxon>
        <taxon>Parvularculaceae</taxon>
        <taxon>Amphiplicatus</taxon>
    </lineage>
</organism>
<feature type="signal peptide" evidence="1">
    <location>
        <begin position="1"/>
        <end position="19"/>
    </location>
</feature>
<name>A0A239PU20_9PROT</name>
<proteinExistence type="predicted"/>
<evidence type="ECO:0000256" key="1">
    <source>
        <dbReference type="SAM" id="SignalP"/>
    </source>
</evidence>
<dbReference type="EMBL" id="FZQA01000003">
    <property type="protein sequence ID" value="SNT73628.1"/>
    <property type="molecule type" value="Genomic_DNA"/>
</dbReference>
<sequence>MGFAYAKKLAALGAGVALAACATTGPQRAPSLDPQWAANGWLTPGPTGEPEIIGLYVTRKECEAAVEDWLSQQVVGNPVYGECLPIDRR</sequence>
<dbReference type="PROSITE" id="PS51257">
    <property type="entry name" value="PROKAR_LIPOPROTEIN"/>
    <property type="match status" value="1"/>
</dbReference>
<dbReference type="AlphaFoldDB" id="A0A239PU20"/>
<keyword evidence="3" id="KW-1185">Reference proteome</keyword>
<gene>
    <name evidence="2" type="ORF">SAMN06297382_1911</name>
</gene>
<evidence type="ECO:0000313" key="2">
    <source>
        <dbReference type="EMBL" id="SNT73628.1"/>
    </source>
</evidence>